<evidence type="ECO:0000259" key="7">
    <source>
        <dbReference type="Pfam" id="PF08323"/>
    </source>
</evidence>
<reference evidence="9 10" key="1">
    <citation type="journal article" date="2020" name="J. Phycol.">
        <title>Comparative genome analysis reveals Cyanidiococcus gen. nov., a new extremophilic red algal genus sister to Cyanidioschyzon (Cyanidioschyzonaceae, Rhodophyta).</title>
        <authorList>
            <person name="Liu S.-L."/>
            <person name="Chiang Y.-R."/>
            <person name="Yoon H.S."/>
            <person name="Fu H.-Y."/>
        </authorList>
    </citation>
    <scope>NUCLEOTIDE SEQUENCE [LARGE SCALE GENOMIC DNA]</scope>
    <source>
        <strain evidence="9 10">THAL066</strain>
    </source>
</reference>
<organism evidence="9 10">
    <name type="scientific">Cyanidiococcus yangmingshanensis</name>
    <dbReference type="NCBI Taxonomy" id="2690220"/>
    <lineage>
        <taxon>Eukaryota</taxon>
        <taxon>Rhodophyta</taxon>
        <taxon>Bangiophyceae</taxon>
        <taxon>Cyanidiales</taxon>
        <taxon>Cyanidiaceae</taxon>
        <taxon>Cyanidiococcus</taxon>
    </lineage>
</organism>
<feature type="region of interest" description="Disordered" evidence="5">
    <location>
        <begin position="783"/>
        <end position="834"/>
    </location>
</feature>
<dbReference type="InterPro" id="IPR013783">
    <property type="entry name" value="Ig-like_fold"/>
</dbReference>
<dbReference type="Pfam" id="PF00534">
    <property type="entry name" value="Glycos_transf_1"/>
    <property type="match status" value="1"/>
</dbReference>
<evidence type="ECO:0000256" key="4">
    <source>
        <dbReference type="ARBA" id="ARBA00023234"/>
    </source>
</evidence>
<protein>
    <submittedName>
        <fullName evidence="9">Sucrose synthase</fullName>
    </submittedName>
</protein>
<keyword evidence="4" id="KW-0035">Amyloplast</keyword>
<dbReference type="EMBL" id="VWRR01000008">
    <property type="protein sequence ID" value="KAF6003142.1"/>
    <property type="molecule type" value="Genomic_DNA"/>
</dbReference>
<dbReference type="CDD" id="cd03791">
    <property type="entry name" value="GT5_Glycogen_synthase_DULL1-like"/>
    <property type="match status" value="1"/>
</dbReference>
<keyword evidence="10" id="KW-1185">Reference proteome</keyword>
<feature type="region of interest" description="Disordered" evidence="5">
    <location>
        <begin position="203"/>
        <end position="270"/>
    </location>
</feature>
<proteinExistence type="predicted"/>
<dbReference type="GO" id="GO:0016757">
    <property type="term" value="F:glycosyltransferase activity"/>
    <property type="evidence" value="ECO:0007669"/>
    <property type="project" value="UniProtKB-KW"/>
</dbReference>
<dbReference type="Pfam" id="PF08323">
    <property type="entry name" value="Glyco_transf_5"/>
    <property type="match status" value="1"/>
</dbReference>
<dbReference type="Gene3D" id="3.40.50.2000">
    <property type="entry name" value="Glycogen Phosphorylase B"/>
    <property type="match status" value="2"/>
</dbReference>
<evidence type="ECO:0000313" key="9">
    <source>
        <dbReference type="EMBL" id="KAF6003142.1"/>
    </source>
</evidence>
<dbReference type="PANTHER" id="PTHR45825">
    <property type="entry name" value="GRANULE-BOUND STARCH SYNTHASE 1, CHLOROPLASTIC/AMYLOPLASTIC"/>
    <property type="match status" value="1"/>
</dbReference>
<gene>
    <name evidence="9" type="primary">SS2</name>
    <name evidence="9" type="ORF">F1559_004564</name>
</gene>
<dbReference type="InterPro" id="IPR017853">
    <property type="entry name" value="GH"/>
</dbReference>
<comment type="caution">
    <text evidence="9">The sequence shown here is derived from an EMBL/GenBank/DDBJ whole genome shotgun (WGS) entry which is preliminary data.</text>
</comment>
<keyword evidence="3" id="KW-0808">Transferase</keyword>
<feature type="compositionally biased region" description="Low complexity" evidence="5">
    <location>
        <begin position="208"/>
        <end position="217"/>
    </location>
</feature>
<accession>A0A7J7IJ66</accession>
<evidence type="ECO:0000313" key="10">
    <source>
        <dbReference type="Proteomes" id="UP000530660"/>
    </source>
</evidence>
<dbReference type="SUPFAM" id="SSF53756">
    <property type="entry name" value="UDP-Glycosyltransferase/glycogen phosphorylase"/>
    <property type="match status" value="1"/>
</dbReference>
<comment type="subcellular location">
    <subcellularLocation>
        <location evidence="1">Plastid</location>
        <location evidence="1">Amyloplast</location>
    </subcellularLocation>
</comment>
<feature type="domain" description="Glycosyl transferase family 1" evidence="6">
    <location>
        <begin position="1441"/>
        <end position="1595"/>
    </location>
</feature>
<dbReference type="SUPFAM" id="SSF81296">
    <property type="entry name" value="E set domains"/>
    <property type="match status" value="1"/>
</dbReference>
<evidence type="ECO:0000259" key="8">
    <source>
        <dbReference type="Pfam" id="PF16561"/>
    </source>
</evidence>
<dbReference type="Pfam" id="PF16561">
    <property type="entry name" value="AMPK1_CBM"/>
    <property type="match status" value="1"/>
</dbReference>
<keyword evidence="4" id="KW-0934">Plastid</keyword>
<feature type="domain" description="Starch synthase catalytic" evidence="7">
    <location>
        <begin position="1150"/>
        <end position="1386"/>
    </location>
</feature>
<dbReference type="InterPro" id="IPR014756">
    <property type="entry name" value="Ig_E-set"/>
</dbReference>
<feature type="region of interest" description="Disordered" evidence="5">
    <location>
        <begin position="1"/>
        <end position="21"/>
    </location>
</feature>
<feature type="compositionally biased region" description="Low complexity" evidence="5">
    <location>
        <begin position="800"/>
        <end position="829"/>
    </location>
</feature>
<evidence type="ECO:0000256" key="5">
    <source>
        <dbReference type="SAM" id="MobiDB-lite"/>
    </source>
</evidence>
<dbReference type="OrthoDB" id="10263625at2759"/>
<dbReference type="PANTHER" id="PTHR45825:SF11">
    <property type="entry name" value="ALPHA AMYLASE DOMAIN-CONTAINING PROTEIN"/>
    <property type="match status" value="1"/>
</dbReference>
<evidence type="ECO:0000256" key="2">
    <source>
        <dbReference type="ARBA" id="ARBA00022676"/>
    </source>
</evidence>
<dbReference type="Gene3D" id="3.20.20.80">
    <property type="entry name" value="Glycosidases"/>
    <property type="match status" value="1"/>
</dbReference>
<dbReference type="Proteomes" id="UP000530660">
    <property type="component" value="Unassembled WGS sequence"/>
</dbReference>
<name>A0A7J7IJ66_9RHOD</name>
<keyword evidence="2" id="KW-0328">Glycosyltransferase</keyword>
<dbReference type="InterPro" id="IPR013534">
    <property type="entry name" value="Starch_synth_cat_dom"/>
</dbReference>
<evidence type="ECO:0000256" key="3">
    <source>
        <dbReference type="ARBA" id="ARBA00022679"/>
    </source>
</evidence>
<evidence type="ECO:0000259" key="6">
    <source>
        <dbReference type="Pfam" id="PF00534"/>
    </source>
</evidence>
<dbReference type="InterPro" id="IPR032640">
    <property type="entry name" value="AMPK1_CBM"/>
</dbReference>
<dbReference type="InterPro" id="IPR001296">
    <property type="entry name" value="Glyco_trans_1"/>
</dbReference>
<dbReference type="SUPFAM" id="SSF51445">
    <property type="entry name" value="(Trans)glycosidases"/>
    <property type="match status" value="1"/>
</dbReference>
<dbReference type="CDD" id="cd02859">
    <property type="entry name" value="E_set_AMPKbeta_like_N"/>
    <property type="match status" value="1"/>
</dbReference>
<dbReference type="Gene3D" id="2.60.40.10">
    <property type="entry name" value="Immunoglobulins"/>
    <property type="match status" value="1"/>
</dbReference>
<feature type="domain" description="AMP-activated protein kinase glycogen-binding" evidence="8">
    <location>
        <begin position="1666"/>
        <end position="1747"/>
    </location>
</feature>
<evidence type="ECO:0000256" key="1">
    <source>
        <dbReference type="ARBA" id="ARBA00004602"/>
    </source>
</evidence>
<sequence>MRQATTSRKSRHFGAAPGDPMIGAGSEVNVLPQRSQLSQGSPVVCKRWPEWLPGLASLVDEQPVQDVLDQVQQLLLQRSTWVSYDDGSVESESGPSAGRVPSPYSPAGWERLQTLLETEKALVSALGHGSDDVRDRAVVLLNVLYDGHPLQLAGDALPVVVVCVGEPATVCIPFASETDREAFDPSQAVLRLFRPWPARRKLSRGRSRSLSTKSASSPPRAPNGRRVGASELDTLPERSSNELAGPVRNVSPTLREDRRTDWSPASEQELPTGTQSLWAACHGHWQSYPISIEGECILVHLDDLEQPGFYDWYIARASKGVASPQLVTHPVVYAEVPGVDFRRLRGRFIVQPREARAHRLYELPVDQVGACWDPSTGALLSRGSFEAVRERLPQLAADGITGVYVSGCLERRLDEREPTPHTVVDRAMPATILGGVAKFQRMCAEARRLNLTTIVDCLDRVSLARAHRRYRRIGFVRIVDPKRHVPALPHPGTDCHHVQWEDTALLNYRRVESWYSLIEDIAQMTTEHGAGGVRLDNAQCMPCLLVPDIVELGRVDNDGIAHYDDEEKAFGDVVMANAEGGYWKTDAAIDGYPNPLLMKLTRELWLLNPSFLVLGESHFHRERNLIVSGLVPHTLRVATILAGISGKSLRRDGSVRALGENKCPTVDFIARLYRNDAHAIPPGALMVGGTCSDTSPYPSVLYGRRSWIAVDLLCFLPDIPLLLLGEEEGRAYRINMASVSREVDPETNLELEVPKSPRLAGHGLPRGASLATGMSMLHLQPSNISDSRRMKRSGSRETGLARLSSTTLLTRTSPSRRPSPSSVSPAATAMVRSRSSEDMLKLSIRSVSAEDIRQLDKAEEDLRREIGPFEGYDIRQIRGHYEHRLRLRASYDALREGQMVALVVREHAKYQVLAFARFTLKQIVLVLINVRGSHDGAPFANSVETTVDLRPLAEALVSAGFRNGCTYFGRWDQVVELCDCFTGTRDSSRYAFEEFLFRRFCCTLKPLETRVLELCPVSEPIDACEDLHRQSVRRLHEDDETLLDSRANWVAGRLARHASSLSSFARAMNTLQELLSTDKGLTETRARHLIRVCLQRASLLAGEHEYPPHDFRTISGERLVAYLMLLSTCGHGSLRETARLALTGNRMGPIVLFSPELGRFSSIGGLGTMIDELSKGLADLGLEVYVISPAYTFNRRGETRYLERDGIRWTRNIDVRIGNVGVATLGIFEGVENRVRLVFFENHSYFPRVYQDLGSQARMMEMLVLANRGVLEICCHKQLRPSLLVTNDWMGGLVPAYGRLGYFGGYFDDTCFFHIVHNLGDAAYEGRLYPSPAEVGFEAIHQLPRDVVIDPTWNRVVVNPSRAAFKCAHSWGTVSPSYLEELLTNHPLRHVMSSCRSPFGASNGIRVRDRLALLSKVASSHEEAKSILQNKYFGVSDPSIPVFAFVGRLTSQKGVHLILSATDVLMSLAGTTKCQILIGGMANRADPYGADCARRCEELKQRHRGYFAADPDNFFHDGPLVNLGADFCLMPSVFEPGGIVQQEFFVVGTPVIAYRTGGLKDTVIEWDPVELTGSGFVFHEYTLDDFLAACKRALRVYAKPDEYQLLRESTREYVIDVAQVAAAWSREFHRVKNIIPCQEEALAAVLDQAERELPAAVDAGLCTAAVPVVIDWPETSSRAVTVKGSFDGWGREWPLGRDTSGGWKRTFWLPPGTFEIKYRVDGEWLIHPHRPVSSASGLVNNLLEVHRGPAQVTQSNVPAATDTH</sequence>